<dbReference type="AlphaFoldDB" id="A0A385SGV0"/>
<feature type="domain" description="DUF2147" evidence="2">
    <location>
        <begin position="29"/>
        <end position="143"/>
    </location>
</feature>
<protein>
    <submittedName>
        <fullName evidence="3">DUF2147 domain-containing protein</fullName>
    </submittedName>
</protein>
<dbReference type="PANTHER" id="PTHR36919:SF2">
    <property type="entry name" value="BLL6627 PROTEIN"/>
    <property type="match status" value="1"/>
</dbReference>
<accession>A0A385SGV0</accession>
<dbReference type="PANTHER" id="PTHR36919">
    <property type="entry name" value="BLR1215 PROTEIN"/>
    <property type="match status" value="1"/>
</dbReference>
<dbReference type="RefSeq" id="WP_119752448.1">
    <property type="nucleotide sequence ID" value="NZ_CP032382.1"/>
</dbReference>
<proteinExistence type="predicted"/>
<organism evidence="3 4">
    <name type="scientific">Chryseolinea soli</name>
    <dbReference type="NCBI Taxonomy" id="2321403"/>
    <lineage>
        <taxon>Bacteria</taxon>
        <taxon>Pseudomonadati</taxon>
        <taxon>Bacteroidota</taxon>
        <taxon>Cytophagia</taxon>
        <taxon>Cytophagales</taxon>
        <taxon>Fulvivirgaceae</taxon>
        <taxon>Chryseolinea</taxon>
    </lineage>
</organism>
<keyword evidence="4" id="KW-1185">Reference proteome</keyword>
<dbReference type="InterPro" id="IPR019223">
    <property type="entry name" value="DUF2147"/>
</dbReference>
<reference evidence="4" key="1">
    <citation type="submission" date="2018-09" db="EMBL/GenBank/DDBJ databases">
        <title>Chryseolinea sp. KIS68-18 isolated from soil.</title>
        <authorList>
            <person name="Weon H.-Y."/>
            <person name="Kwon S.-W."/>
            <person name="Lee S.A."/>
        </authorList>
    </citation>
    <scope>NUCLEOTIDE SEQUENCE [LARGE SCALE GENOMIC DNA]</scope>
    <source>
        <strain evidence="4">KIS68-18</strain>
    </source>
</reference>
<dbReference type="Gene3D" id="2.40.128.520">
    <property type="match status" value="1"/>
</dbReference>
<dbReference type="KEGG" id="chk:D4L85_00350"/>
<feature type="chain" id="PRO_5017415371" evidence="1">
    <location>
        <begin position="21"/>
        <end position="147"/>
    </location>
</feature>
<gene>
    <name evidence="3" type="ORF">D4L85_00350</name>
</gene>
<dbReference type="OrthoDB" id="9814399at2"/>
<dbReference type="EMBL" id="CP032382">
    <property type="protein sequence ID" value="AYB29125.1"/>
    <property type="molecule type" value="Genomic_DNA"/>
</dbReference>
<sequence>MKALNLTFFLLLVAAIGASAQVNQKAIMGTWESDEKDVRMEIFKEGEEYKGKLLWGNKVVEPDGKTSKKDLQNPDEKLRSRQILGIVSLTGLKWDGKEYVDGNIYDPPSGKTYECKAWVEKDKFYLRGFMGISLLGKTVAWHRYESQ</sequence>
<name>A0A385SGV0_9BACT</name>
<evidence type="ECO:0000256" key="1">
    <source>
        <dbReference type="SAM" id="SignalP"/>
    </source>
</evidence>
<dbReference type="Pfam" id="PF09917">
    <property type="entry name" value="DUF2147"/>
    <property type="match status" value="1"/>
</dbReference>
<evidence type="ECO:0000313" key="4">
    <source>
        <dbReference type="Proteomes" id="UP000266183"/>
    </source>
</evidence>
<evidence type="ECO:0000259" key="2">
    <source>
        <dbReference type="Pfam" id="PF09917"/>
    </source>
</evidence>
<feature type="signal peptide" evidence="1">
    <location>
        <begin position="1"/>
        <end position="20"/>
    </location>
</feature>
<dbReference type="Proteomes" id="UP000266183">
    <property type="component" value="Chromosome"/>
</dbReference>
<evidence type="ECO:0000313" key="3">
    <source>
        <dbReference type="EMBL" id="AYB29125.1"/>
    </source>
</evidence>
<keyword evidence="1" id="KW-0732">Signal</keyword>